<dbReference type="PRINTS" id="PR00368">
    <property type="entry name" value="FADPNR"/>
</dbReference>
<name>A0ABP7ZNE5_9MICO</name>
<dbReference type="InterPro" id="IPR030664">
    <property type="entry name" value="SdhA/FrdA/AprA"/>
</dbReference>
<dbReference type="RefSeq" id="WP_344792655.1">
    <property type="nucleotide sequence ID" value="NZ_BAABBV010000002.1"/>
</dbReference>
<dbReference type="Gene3D" id="1.20.58.100">
    <property type="entry name" value="Fumarate reductase/succinate dehydrogenase flavoprotein-like, C-terminal domain"/>
    <property type="match status" value="1"/>
</dbReference>
<keyword evidence="15" id="KW-0816">Tricarboxylic acid cycle</keyword>
<dbReference type="InterPro" id="IPR003953">
    <property type="entry name" value="FAD-dep_OxRdtase_2_FAD-bd"/>
</dbReference>
<keyword evidence="9 15" id="KW-0274">FAD</keyword>
<gene>
    <name evidence="18" type="primary">sdhA</name>
    <name evidence="18" type="ORF">GCM10022286_29530</name>
</gene>
<dbReference type="InterPro" id="IPR015939">
    <property type="entry name" value="Fum_Rdtase/Succ_DH_flav-like_C"/>
</dbReference>
<reference evidence="18" key="1">
    <citation type="journal article" date="2014" name="Int. J. Syst. Evol. Microbiol.">
        <title>Complete genome of a new Firmicutes species belonging to the dominant human colonic microbiota ('Ruminococcus bicirculans') reveals two chromosomes and a selective capacity to utilize plant glucans.</title>
        <authorList>
            <consortium name="NISC Comparative Sequencing Program"/>
            <person name="Wegmann U."/>
            <person name="Louis P."/>
            <person name="Goesmann A."/>
            <person name="Henrissat B."/>
            <person name="Duncan S.H."/>
            <person name="Flint H.J."/>
        </authorList>
    </citation>
    <scope>NUCLEOTIDE SEQUENCE</scope>
    <source>
        <strain evidence="18">JCM 17590</strain>
    </source>
</reference>
<protein>
    <recommendedName>
        <fullName evidence="6 14">Succinate dehydrogenase flavoprotein subunit</fullName>
        <ecNumber evidence="5 15">1.3.5.1</ecNumber>
    </recommendedName>
</protein>
<dbReference type="PIRSF" id="PIRSF000171">
    <property type="entry name" value="SDHA_APRA_LASPO"/>
    <property type="match status" value="1"/>
</dbReference>
<comment type="catalytic activity">
    <reaction evidence="13 15">
        <text>a quinone + succinate = fumarate + a quinol</text>
        <dbReference type="Rhea" id="RHEA:40523"/>
        <dbReference type="ChEBI" id="CHEBI:24646"/>
        <dbReference type="ChEBI" id="CHEBI:29806"/>
        <dbReference type="ChEBI" id="CHEBI:30031"/>
        <dbReference type="ChEBI" id="CHEBI:132124"/>
        <dbReference type="EC" id="1.3.5.1"/>
    </reaction>
</comment>
<dbReference type="InterPro" id="IPR036188">
    <property type="entry name" value="FAD/NAD-bd_sf"/>
</dbReference>
<evidence type="ECO:0000259" key="16">
    <source>
        <dbReference type="Pfam" id="PF00890"/>
    </source>
</evidence>
<evidence type="ECO:0000256" key="5">
    <source>
        <dbReference type="ARBA" id="ARBA00012792"/>
    </source>
</evidence>
<evidence type="ECO:0000256" key="2">
    <source>
        <dbReference type="ARBA" id="ARBA00004170"/>
    </source>
</evidence>
<accession>A0ABP7ZNE5</accession>
<dbReference type="Gene3D" id="3.50.50.60">
    <property type="entry name" value="FAD/NAD(P)-binding domain"/>
    <property type="match status" value="1"/>
</dbReference>
<dbReference type="Gene3D" id="4.10.80.40">
    <property type="entry name" value="succinate dehydrogenase protein domain"/>
    <property type="match status" value="1"/>
</dbReference>
<evidence type="ECO:0000256" key="11">
    <source>
        <dbReference type="ARBA" id="ARBA00023002"/>
    </source>
</evidence>
<evidence type="ECO:0000313" key="19">
    <source>
        <dbReference type="Proteomes" id="UP001415169"/>
    </source>
</evidence>
<organism evidence="18 19">
    <name type="scientific">Gryllotalpicola daejeonensis</name>
    <dbReference type="NCBI Taxonomy" id="993087"/>
    <lineage>
        <taxon>Bacteria</taxon>
        <taxon>Bacillati</taxon>
        <taxon>Actinomycetota</taxon>
        <taxon>Actinomycetes</taxon>
        <taxon>Micrococcales</taxon>
        <taxon>Microbacteriaceae</taxon>
        <taxon>Gryllotalpicola</taxon>
    </lineage>
</organism>
<keyword evidence="12 15" id="KW-0472">Membrane</keyword>
<evidence type="ECO:0000313" key="18">
    <source>
        <dbReference type="EMBL" id="GAA4165802.1"/>
    </source>
</evidence>
<sequence length="610" mass="66654">MTDAQATNAETVAGGVHYHQFDIVIIGAGGAGMRAAIAAAEESQGTDVTVGVITKLYPTRSHTGAAQGGMAAALANVEEDNAEWHTYDTIKGGDYLVDQDAAQILAKEAIDAVIDLENMGLPFNRTPEGKIDQRRFGGHTRDHGKSPVRRACYAADRTGHMILQTLFQNCVKYGVNFFNEYYALDLLYTDGKVSGVVAYELASGELHVFHAKAVIFATGGFGKMFKTTSNAHTLTGDGVGMVWRRGLPLEDMEFFQFHPTGLAGLGILLTEGARGEGAILRNASGERFMERYAPTIKDLAPRDIVARCMVQEVREGRGAGPNKDYVLLDCTHLGAEILETKLPDITEFARLYLGIDPVVEPVPVMPTAHYAMGGIPTNNNAEVLRDNTTPVPGLYAAGECACVSVHGSNRLGTNSLLDINVFGKRAGQNAVAYVQGVDYTPLPENPAAGVQSLVAQVKAANGSESIAVLRKTLQENMDDKAQVYRTADSLREMLHIIHDLRQRYKNIGIHDRGARFNTDLLEAIELGFLLDLAEVVVYSAMNREESRGGHMREDFQKRDDENWMKHTMAYLTGDATSPDPEDHIKLDYKPVVFVKGDDGELLYPPMERKY</sequence>
<comment type="caution">
    <text evidence="18">The sequence shown here is derived from an EMBL/GenBank/DDBJ whole genome shotgun (WGS) entry which is preliminary data.</text>
</comment>
<dbReference type="InterPro" id="IPR014006">
    <property type="entry name" value="Succ_Dhase_FrdA_Gneg"/>
</dbReference>
<evidence type="ECO:0000256" key="14">
    <source>
        <dbReference type="NCBIfam" id="TIGR01816"/>
    </source>
</evidence>
<feature type="domain" description="Fumarate reductase/succinate dehydrogenase flavoprotein-like C-terminal" evidence="17">
    <location>
        <begin position="470"/>
        <end position="610"/>
    </location>
</feature>
<proteinExistence type="inferred from homology"/>
<feature type="domain" description="FAD-dependent oxidoreductase 2 FAD-binding" evidence="16">
    <location>
        <begin position="22"/>
        <end position="416"/>
    </location>
</feature>
<evidence type="ECO:0000256" key="12">
    <source>
        <dbReference type="ARBA" id="ARBA00023136"/>
    </source>
</evidence>
<comment type="similarity">
    <text evidence="4 15">Belongs to the FAD-dependent oxidoreductase 2 family. FRD/SDH subfamily.</text>
</comment>
<keyword evidence="11 15" id="KW-0560">Oxidoreductase</keyword>
<evidence type="ECO:0000256" key="9">
    <source>
        <dbReference type="ARBA" id="ARBA00022827"/>
    </source>
</evidence>
<dbReference type="SUPFAM" id="SSF56425">
    <property type="entry name" value="Succinate dehydrogenase/fumarate reductase flavoprotein, catalytic domain"/>
    <property type="match status" value="1"/>
</dbReference>
<dbReference type="Pfam" id="PF00890">
    <property type="entry name" value="FAD_binding_2"/>
    <property type="match status" value="1"/>
</dbReference>
<dbReference type="NCBIfam" id="TIGR01812">
    <property type="entry name" value="sdhA_frdA_Gneg"/>
    <property type="match status" value="1"/>
</dbReference>
<dbReference type="Gene3D" id="3.90.700.10">
    <property type="entry name" value="Succinate dehydrogenase/fumarate reductase flavoprotein, catalytic domain"/>
    <property type="match status" value="1"/>
</dbReference>
<dbReference type="PRINTS" id="PR00411">
    <property type="entry name" value="PNDRDTASEI"/>
</dbReference>
<evidence type="ECO:0000256" key="1">
    <source>
        <dbReference type="ARBA" id="ARBA00001974"/>
    </source>
</evidence>
<keyword evidence="8 15" id="KW-0285">Flavoprotein</keyword>
<dbReference type="PANTHER" id="PTHR11632:SF51">
    <property type="entry name" value="SUCCINATE DEHYDROGENASE [UBIQUINONE] FLAVOPROTEIN SUBUNIT, MITOCHONDRIAL"/>
    <property type="match status" value="1"/>
</dbReference>
<dbReference type="PROSITE" id="PS00504">
    <property type="entry name" value="FRD_SDH_FAD_BINDING"/>
    <property type="match status" value="1"/>
</dbReference>
<evidence type="ECO:0000256" key="3">
    <source>
        <dbReference type="ARBA" id="ARBA00004894"/>
    </source>
</evidence>
<dbReference type="InterPro" id="IPR011281">
    <property type="entry name" value="Succ_DH_flav_su_fwd"/>
</dbReference>
<evidence type="ECO:0000256" key="13">
    <source>
        <dbReference type="ARBA" id="ARBA00049220"/>
    </source>
</evidence>
<comment type="subcellular location">
    <subcellularLocation>
        <location evidence="2">Membrane</location>
        <topology evidence="2">Peripheral membrane protein</topology>
    </subcellularLocation>
</comment>
<dbReference type="Proteomes" id="UP001415169">
    <property type="component" value="Unassembled WGS sequence"/>
</dbReference>
<evidence type="ECO:0000256" key="10">
    <source>
        <dbReference type="ARBA" id="ARBA00022982"/>
    </source>
</evidence>
<dbReference type="SUPFAM" id="SSF51905">
    <property type="entry name" value="FAD/NAD(P)-binding domain"/>
    <property type="match status" value="1"/>
</dbReference>
<evidence type="ECO:0000256" key="6">
    <source>
        <dbReference type="ARBA" id="ARBA00019965"/>
    </source>
</evidence>
<dbReference type="NCBIfam" id="TIGR01816">
    <property type="entry name" value="sdhA_forward"/>
    <property type="match status" value="1"/>
</dbReference>
<evidence type="ECO:0000256" key="7">
    <source>
        <dbReference type="ARBA" id="ARBA00022448"/>
    </source>
</evidence>
<evidence type="ECO:0000256" key="8">
    <source>
        <dbReference type="ARBA" id="ARBA00022630"/>
    </source>
</evidence>
<reference evidence="18" key="2">
    <citation type="submission" date="2023-12" db="EMBL/GenBank/DDBJ databases">
        <authorList>
            <person name="Sun Q."/>
            <person name="Inoue M."/>
        </authorList>
    </citation>
    <scope>NUCLEOTIDE SEQUENCE</scope>
    <source>
        <strain evidence="18">JCM 17590</strain>
    </source>
</reference>
<keyword evidence="10 15" id="KW-0249">Electron transport</keyword>
<dbReference type="EMBL" id="BAABBV010000002">
    <property type="protein sequence ID" value="GAA4165802.1"/>
    <property type="molecule type" value="Genomic_DNA"/>
</dbReference>
<dbReference type="PANTHER" id="PTHR11632">
    <property type="entry name" value="SUCCINATE DEHYDROGENASE 2 FLAVOPROTEIN SUBUNIT"/>
    <property type="match status" value="1"/>
</dbReference>
<comment type="pathway">
    <text evidence="3 15">Carbohydrate metabolism; tricarboxylic acid cycle; fumarate from succinate (bacterial route): step 1/1.</text>
</comment>
<dbReference type="InterPro" id="IPR027477">
    <property type="entry name" value="Succ_DH/fumarate_Rdtase_cat_sf"/>
</dbReference>
<dbReference type="InterPro" id="IPR037099">
    <property type="entry name" value="Fum_R/Succ_DH_flav-like_C_sf"/>
</dbReference>
<evidence type="ECO:0000256" key="4">
    <source>
        <dbReference type="ARBA" id="ARBA00008040"/>
    </source>
</evidence>
<evidence type="ECO:0000259" key="17">
    <source>
        <dbReference type="Pfam" id="PF02910"/>
    </source>
</evidence>
<dbReference type="InterPro" id="IPR003952">
    <property type="entry name" value="FRD_SDH_FAD_BS"/>
</dbReference>
<keyword evidence="7 15" id="KW-0813">Transport</keyword>
<dbReference type="Pfam" id="PF02910">
    <property type="entry name" value="Succ_DH_flav_C"/>
    <property type="match status" value="1"/>
</dbReference>
<dbReference type="SUPFAM" id="SSF46977">
    <property type="entry name" value="Succinate dehydrogenase/fumarate reductase flavoprotein C-terminal domain"/>
    <property type="match status" value="1"/>
</dbReference>
<evidence type="ECO:0000256" key="15">
    <source>
        <dbReference type="RuleBase" id="RU362051"/>
    </source>
</evidence>
<comment type="cofactor">
    <cofactor evidence="1 15">
        <name>FAD</name>
        <dbReference type="ChEBI" id="CHEBI:57692"/>
    </cofactor>
</comment>
<keyword evidence="19" id="KW-1185">Reference proteome</keyword>
<dbReference type="EC" id="1.3.5.1" evidence="5 15"/>